<organism evidence="1 2">
    <name type="scientific">Crucibulum laeve</name>
    <dbReference type="NCBI Taxonomy" id="68775"/>
    <lineage>
        <taxon>Eukaryota</taxon>
        <taxon>Fungi</taxon>
        <taxon>Dikarya</taxon>
        <taxon>Basidiomycota</taxon>
        <taxon>Agaricomycotina</taxon>
        <taxon>Agaricomycetes</taxon>
        <taxon>Agaricomycetidae</taxon>
        <taxon>Agaricales</taxon>
        <taxon>Agaricineae</taxon>
        <taxon>Nidulariaceae</taxon>
        <taxon>Crucibulum</taxon>
    </lineage>
</organism>
<reference evidence="1 2" key="1">
    <citation type="journal article" date="2019" name="Nat. Ecol. Evol.">
        <title>Megaphylogeny resolves global patterns of mushroom evolution.</title>
        <authorList>
            <person name="Varga T."/>
            <person name="Krizsan K."/>
            <person name="Foldi C."/>
            <person name="Dima B."/>
            <person name="Sanchez-Garcia M."/>
            <person name="Sanchez-Ramirez S."/>
            <person name="Szollosi G.J."/>
            <person name="Szarkandi J.G."/>
            <person name="Papp V."/>
            <person name="Albert L."/>
            <person name="Andreopoulos W."/>
            <person name="Angelini C."/>
            <person name="Antonin V."/>
            <person name="Barry K.W."/>
            <person name="Bougher N.L."/>
            <person name="Buchanan P."/>
            <person name="Buyck B."/>
            <person name="Bense V."/>
            <person name="Catcheside P."/>
            <person name="Chovatia M."/>
            <person name="Cooper J."/>
            <person name="Damon W."/>
            <person name="Desjardin D."/>
            <person name="Finy P."/>
            <person name="Geml J."/>
            <person name="Haridas S."/>
            <person name="Hughes K."/>
            <person name="Justo A."/>
            <person name="Karasinski D."/>
            <person name="Kautmanova I."/>
            <person name="Kiss B."/>
            <person name="Kocsube S."/>
            <person name="Kotiranta H."/>
            <person name="LaButti K.M."/>
            <person name="Lechner B.E."/>
            <person name="Liimatainen K."/>
            <person name="Lipzen A."/>
            <person name="Lukacs Z."/>
            <person name="Mihaltcheva S."/>
            <person name="Morgado L.N."/>
            <person name="Niskanen T."/>
            <person name="Noordeloos M.E."/>
            <person name="Ohm R.A."/>
            <person name="Ortiz-Santana B."/>
            <person name="Ovrebo C."/>
            <person name="Racz N."/>
            <person name="Riley R."/>
            <person name="Savchenko A."/>
            <person name="Shiryaev A."/>
            <person name="Soop K."/>
            <person name="Spirin V."/>
            <person name="Szebenyi C."/>
            <person name="Tomsovsky M."/>
            <person name="Tulloss R.E."/>
            <person name="Uehling J."/>
            <person name="Grigoriev I.V."/>
            <person name="Vagvolgyi C."/>
            <person name="Papp T."/>
            <person name="Martin F.M."/>
            <person name="Miettinen O."/>
            <person name="Hibbett D.S."/>
            <person name="Nagy L.G."/>
        </authorList>
    </citation>
    <scope>NUCLEOTIDE SEQUENCE [LARGE SCALE GENOMIC DNA]</scope>
    <source>
        <strain evidence="1 2">CBS 166.37</strain>
    </source>
</reference>
<name>A0A5C3LTH6_9AGAR</name>
<dbReference type="Proteomes" id="UP000308652">
    <property type="component" value="Unassembled WGS sequence"/>
</dbReference>
<protein>
    <submittedName>
        <fullName evidence="1">Uncharacterized protein</fullName>
    </submittedName>
</protein>
<gene>
    <name evidence="1" type="ORF">BDQ12DRAFT_323246</name>
</gene>
<accession>A0A5C3LTH6</accession>
<evidence type="ECO:0000313" key="2">
    <source>
        <dbReference type="Proteomes" id="UP000308652"/>
    </source>
</evidence>
<evidence type="ECO:0000313" key="1">
    <source>
        <dbReference type="EMBL" id="TFK35258.1"/>
    </source>
</evidence>
<dbReference type="AlphaFoldDB" id="A0A5C3LTH6"/>
<sequence length="140" mass="15669">MKNPVRREDWNAIAKLGRILVLLYFMTRPSLQERVTYLCQLCRHEVYLHHSLPVVGLSVLVSALSVQLPLQTFTRARLVTANHTDIVYVGAYLGVCNCYCEEGVNSSSLPVSSNTLRCRISQYVAPVIASANRTKHSLPP</sequence>
<keyword evidence="2" id="KW-1185">Reference proteome</keyword>
<proteinExistence type="predicted"/>
<dbReference type="EMBL" id="ML213623">
    <property type="protein sequence ID" value="TFK35258.1"/>
    <property type="molecule type" value="Genomic_DNA"/>
</dbReference>